<dbReference type="Proteomes" id="UP001297581">
    <property type="component" value="Unassembled WGS sequence"/>
</dbReference>
<evidence type="ECO:0000313" key="1">
    <source>
        <dbReference type="EMBL" id="MCH4294230.1"/>
    </source>
</evidence>
<dbReference type="AlphaFoldDB" id="A0AAJ1FAM2"/>
<dbReference type="EMBL" id="JAKUDL010000002">
    <property type="protein sequence ID" value="MCH4294230.1"/>
    <property type="molecule type" value="Genomic_DNA"/>
</dbReference>
<dbReference type="RefSeq" id="WP_240590621.1">
    <property type="nucleotide sequence ID" value="NZ_JAKUDL010000002.1"/>
</dbReference>
<evidence type="ECO:0000313" key="2">
    <source>
        <dbReference type="Proteomes" id="UP001297581"/>
    </source>
</evidence>
<sequence>MDKLIKIGIDKAIPRQMAKLAIVNADPNAERFIVLNRRSMAVLRHGSFANGHTQNCFFALGYENRSDLLLLIVDDDEQFNAKAMDGIQAELGDANEVG</sequence>
<gene>
    <name evidence="1" type="ORF">MJ923_07915</name>
</gene>
<protein>
    <submittedName>
        <fullName evidence="1">Uncharacterized protein</fullName>
    </submittedName>
</protein>
<organism evidence="1 2">
    <name type="scientific">Shewanella zhuhaiensis</name>
    <dbReference type="NCBI Taxonomy" id="2919576"/>
    <lineage>
        <taxon>Bacteria</taxon>
        <taxon>Pseudomonadati</taxon>
        <taxon>Pseudomonadota</taxon>
        <taxon>Gammaproteobacteria</taxon>
        <taxon>Alteromonadales</taxon>
        <taxon>Shewanellaceae</taxon>
        <taxon>Shewanella</taxon>
    </lineage>
</organism>
<name>A0AAJ1FAM2_9GAMM</name>
<proteinExistence type="predicted"/>
<reference evidence="1 2" key="1">
    <citation type="submission" date="2022-02" db="EMBL/GenBank/DDBJ databases">
        <title>The genome sequence of Shewanella sp. 3B26.</title>
        <authorList>
            <person name="Du J."/>
        </authorList>
    </citation>
    <scope>NUCLEOTIDE SEQUENCE [LARGE SCALE GENOMIC DNA]</scope>
    <source>
        <strain evidence="1 2">3B26</strain>
    </source>
</reference>
<comment type="caution">
    <text evidence="1">The sequence shown here is derived from an EMBL/GenBank/DDBJ whole genome shotgun (WGS) entry which is preliminary data.</text>
</comment>
<accession>A0AAJ1FAM2</accession>
<keyword evidence="2" id="KW-1185">Reference proteome</keyword>